<keyword evidence="1" id="KW-1133">Transmembrane helix</keyword>
<dbReference type="STRING" id="1499966.U14_00795"/>
<feature type="transmembrane region" description="Helical" evidence="1">
    <location>
        <begin position="15"/>
        <end position="36"/>
    </location>
</feature>
<reference evidence="2" key="1">
    <citation type="journal article" date="2015" name="PeerJ">
        <title>First genomic representation of candidate bacterial phylum KSB3 points to enhanced environmental sensing as a trigger of wastewater bulking.</title>
        <authorList>
            <person name="Sekiguchi Y."/>
            <person name="Ohashi A."/>
            <person name="Parks D.H."/>
            <person name="Yamauchi T."/>
            <person name="Tyson G.W."/>
            <person name="Hugenholtz P."/>
        </authorList>
    </citation>
    <scope>NUCLEOTIDE SEQUENCE [LARGE SCALE GENOMIC DNA]</scope>
</reference>
<feature type="transmembrane region" description="Helical" evidence="1">
    <location>
        <begin position="270"/>
        <end position="287"/>
    </location>
</feature>
<evidence type="ECO:0000256" key="1">
    <source>
        <dbReference type="SAM" id="Phobius"/>
    </source>
</evidence>
<feature type="transmembrane region" description="Helical" evidence="1">
    <location>
        <begin position="111"/>
        <end position="133"/>
    </location>
</feature>
<evidence type="ECO:0000313" key="2">
    <source>
        <dbReference type="EMBL" id="GAK49572.1"/>
    </source>
</evidence>
<keyword evidence="1" id="KW-0812">Transmembrane</keyword>
<dbReference type="AlphaFoldDB" id="A0A0S6VU94"/>
<organism evidence="2">
    <name type="scientific">Candidatus Moduliflexus flocculans</name>
    <dbReference type="NCBI Taxonomy" id="1499966"/>
    <lineage>
        <taxon>Bacteria</taxon>
        <taxon>Candidatus Moduliflexota</taxon>
        <taxon>Candidatus Moduliflexia</taxon>
        <taxon>Candidatus Moduliflexales</taxon>
        <taxon>Candidatus Moduliflexaceae</taxon>
    </lineage>
</organism>
<sequence length="367" mass="42614">MTFIEIRLNYIEKKFGIHLTGFAFSVILLLISSIYVTPALQCVNHGVLYARLSLNPLDFQQANPLQLRILSPFLGYVLFLRGNSFLFFPLLCGVIFLYVIYVAFRSQSFTLLQSLAIASLMAFNTPILFTLHFQGYTDTLSYLLVLLCLIIPNNLFAASAFALAMLNHESNFFALPYIIFLRFYSNAYRKQGIIFFIIALIPFYIYRHYVTNQTQVLYTAGFYLNSEQIRLNLWAIAKLLPIGIFEAFRLCWGIPLIAGIYFFKDKRHKEMLFIILVPICASLQLCIASDTSRLMGLAFPCILFGAKYLKDYWKEEFTKRVWLVIGFNFLIPVYYVGQKHMIPFFPLPVSIIAYYLLNLDLWALWWK</sequence>
<feature type="transmembrane region" description="Helical" evidence="1">
    <location>
        <begin position="85"/>
        <end position="104"/>
    </location>
</feature>
<dbReference type="EMBL" id="DF820455">
    <property type="protein sequence ID" value="GAK49572.1"/>
    <property type="molecule type" value="Genomic_DNA"/>
</dbReference>
<evidence type="ECO:0000313" key="3">
    <source>
        <dbReference type="Proteomes" id="UP000030700"/>
    </source>
</evidence>
<feature type="transmembrane region" description="Helical" evidence="1">
    <location>
        <begin position="321"/>
        <end position="337"/>
    </location>
</feature>
<feature type="transmembrane region" description="Helical" evidence="1">
    <location>
        <begin position="343"/>
        <end position="365"/>
    </location>
</feature>
<proteinExistence type="predicted"/>
<feature type="transmembrane region" description="Helical" evidence="1">
    <location>
        <begin position="187"/>
        <end position="206"/>
    </location>
</feature>
<feature type="transmembrane region" description="Helical" evidence="1">
    <location>
        <begin position="239"/>
        <end position="263"/>
    </location>
</feature>
<feature type="transmembrane region" description="Helical" evidence="1">
    <location>
        <begin position="139"/>
        <end position="166"/>
    </location>
</feature>
<keyword evidence="3" id="KW-1185">Reference proteome</keyword>
<evidence type="ECO:0008006" key="4">
    <source>
        <dbReference type="Google" id="ProtNLM"/>
    </source>
</evidence>
<protein>
    <recommendedName>
        <fullName evidence="4">Glycosyltransferase RgtA/B/C/D-like domain-containing protein</fullName>
    </recommendedName>
</protein>
<gene>
    <name evidence="2" type="ORF">U14_00795</name>
</gene>
<keyword evidence="1" id="KW-0472">Membrane</keyword>
<dbReference type="Proteomes" id="UP000030700">
    <property type="component" value="Unassembled WGS sequence"/>
</dbReference>
<dbReference type="HOGENOM" id="CLU_753677_0_0_0"/>
<accession>A0A0S6VU94</accession>
<name>A0A0S6VU94_9BACT</name>